<evidence type="ECO:0000259" key="2">
    <source>
        <dbReference type="Pfam" id="PF04601"/>
    </source>
</evidence>
<evidence type="ECO:0000313" key="4">
    <source>
        <dbReference type="EMBL" id="RAL40898.1"/>
    </source>
</evidence>
<dbReference type="Proteomes" id="UP000249390">
    <property type="component" value="Unassembled WGS sequence"/>
</dbReference>
<dbReference type="Pfam" id="PF22932">
    <property type="entry name" value="Ubiq_DUF_assoc"/>
    <property type="match status" value="1"/>
</dbReference>
<evidence type="ECO:0000313" key="5">
    <source>
        <dbReference type="Proteomes" id="UP000249390"/>
    </source>
</evidence>
<dbReference type="PANTHER" id="PTHR31205:SF89">
    <property type="entry name" value="DUF569 DOMAIN-CONTAINING PROTEIN"/>
    <property type="match status" value="1"/>
</dbReference>
<name>A0A328D907_9ASTE</name>
<dbReference type="InterPro" id="IPR008999">
    <property type="entry name" value="Actin-crosslinking"/>
</dbReference>
<dbReference type="PANTHER" id="PTHR31205">
    <property type="entry name" value="ACTIN CROSS-LINKING PROTEIN (DUF569)"/>
    <property type="match status" value="1"/>
</dbReference>
<dbReference type="InterPro" id="IPR054726">
    <property type="entry name" value="Ubiq_DUF569-assoc"/>
</dbReference>
<proteinExistence type="predicted"/>
<dbReference type="FunFam" id="2.80.10.50:FF:000067">
    <property type="entry name" value="BnaC05g19630D protein"/>
    <property type="match status" value="1"/>
</dbReference>
<keyword evidence="5" id="KW-1185">Reference proteome</keyword>
<dbReference type="InterPro" id="IPR007679">
    <property type="entry name" value="DUF569"/>
</dbReference>
<reference evidence="4 5" key="1">
    <citation type="submission" date="2018-06" db="EMBL/GenBank/DDBJ databases">
        <title>The Genome of Cuscuta australis (Dodder) Provides Insight into the Evolution of Plant Parasitism.</title>
        <authorList>
            <person name="Liu H."/>
        </authorList>
    </citation>
    <scope>NUCLEOTIDE SEQUENCE [LARGE SCALE GENOMIC DNA]</scope>
    <source>
        <strain evidence="5">cv. Yunnan</strain>
        <tissue evidence="4">Vines</tissue>
    </source>
</reference>
<evidence type="ECO:0000256" key="1">
    <source>
        <dbReference type="SAM" id="MobiDB-lite"/>
    </source>
</evidence>
<dbReference type="AlphaFoldDB" id="A0A328D907"/>
<dbReference type="Gene3D" id="2.80.10.50">
    <property type="match status" value="1"/>
</dbReference>
<comment type="caution">
    <text evidence="4">The sequence shown here is derived from an EMBL/GenBank/DDBJ whole genome shotgun (WGS) entry which is preliminary data.</text>
</comment>
<evidence type="ECO:0000259" key="3">
    <source>
        <dbReference type="Pfam" id="PF22932"/>
    </source>
</evidence>
<feature type="region of interest" description="Disordered" evidence="1">
    <location>
        <begin position="171"/>
        <end position="190"/>
    </location>
</feature>
<dbReference type="SUPFAM" id="SSF50405">
    <property type="entry name" value="Actin-crosslinking proteins"/>
    <property type="match status" value="1"/>
</dbReference>
<feature type="domain" description="DUF569" evidence="2">
    <location>
        <begin position="1"/>
        <end position="140"/>
    </location>
</feature>
<dbReference type="EMBL" id="NQVE01000192">
    <property type="protein sequence ID" value="RAL40898.1"/>
    <property type="molecule type" value="Genomic_DNA"/>
</dbReference>
<gene>
    <name evidence="4" type="ORF">DM860_008596</name>
</gene>
<dbReference type="CDD" id="cd23340">
    <property type="entry name" value="beta-trefoil_FSCN_ACP-like"/>
    <property type="match status" value="1"/>
</dbReference>
<accession>A0A328D907</accession>
<dbReference type="Pfam" id="PF04601">
    <property type="entry name" value="DUF569"/>
    <property type="match status" value="1"/>
</dbReference>
<sequence>MEFFKIAQTVRLKSHHDKYLSADRNEESVIQCRDGTTNAARWTVEFVDGAHFVLRLKSCHGRYLTATDEQYLLGVTGRTVLQTIPKKLDSKIEWEPVREGELVKMKTRYGNFLRANSGIPPWRNSITHDIPHRHQDWILWLVEVLEIRPNPPKTLPRSDDADDADLSNFRLTSSSVSRHSHGESMEGSGGSEGRLIYYNVADNEGNADDAVEESSFHFKGNGLEELSAKLEEETGLEDIIVCMRNPLNGKVFPLRLALPPNNSTMHVVVLPSTSKAARAFLPESSSGASDC</sequence>
<organism evidence="4 5">
    <name type="scientific">Cuscuta australis</name>
    <dbReference type="NCBI Taxonomy" id="267555"/>
    <lineage>
        <taxon>Eukaryota</taxon>
        <taxon>Viridiplantae</taxon>
        <taxon>Streptophyta</taxon>
        <taxon>Embryophyta</taxon>
        <taxon>Tracheophyta</taxon>
        <taxon>Spermatophyta</taxon>
        <taxon>Magnoliopsida</taxon>
        <taxon>eudicotyledons</taxon>
        <taxon>Gunneridae</taxon>
        <taxon>Pentapetalae</taxon>
        <taxon>asterids</taxon>
        <taxon>lamiids</taxon>
        <taxon>Solanales</taxon>
        <taxon>Convolvulaceae</taxon>
        <taxon>Cuscuteae</taxon>
        <taxon>Cuscuta</taxon>
        <taxon>Cuscuta subgen. Grammica</taxon>
        <taxon>Cuscuta sect. Cleistogrammica</taxon>
    </lineage>
</organism>
<feature type="domain" description="DUF569" evidence="3">
    <location>
        <begin position="193"/>
        <end position="270"/>
    </location>
</feature>
<protein>
    <submittedName>
        <fullName evidence="4">Uncharacterized protein</fullName>
    </submittedName>
</protein>